<evidence type="ECO:0000256" key="2">
    <source>
        <dbReference type="ARBA" id="ARBA00022737"/>
    </source>
</evidence>
<keyword evidence="5" id="KW-1185">Reference proteome</keyword>
<proteinExistence type="inferred from homology"/>
<dbReference type="Pfam" id="PF13041">
    <property type="entry name" value="PPR_2"/>
    <property type="match status" value="2"/>
</dbReference>
<dbReference type="AlphaFoldDB" id="A0AAU9PAH1"/>
<feature type="repeat" description="PPR" evidence="3">
    <location>
        <begin position="200"/>
        <end position="234"/>
    </location>
</feature>
<evidence type="ECO:0000313" key="4">
    <source>
        <dbReference type="EMBL" id="CAH1447151.1"/>
    </source>
</evidence>
<gene>
    <name evidence="4" type="ORF">LVIROSA_LOCUS32787</name>
</gene>
<evidence type="ECO:0000313" key="5">
    <source>
        <dbReference type="Proteomes" id="UP001157418"/>
    </source>
</evidence>
<organism evidence="4 5">
    <name type="scientific">Lactuca virosa</name>
    <dbReference type="NCBI Taxonomy" id="75947"/>
    <lineage>
        <taxon>Eukaryota</taxon>
        <taxon>Viridiplantae</taxon>
        <taxon>Streptophyta</taxon>
        <taxon>Embryophyta</taxon>
        <taxon>Tracheophyta</taxon>
        <taxon>Spermatophyta</taxon>
        <taxon>Magnoliopsida</taxon>
        <taxon>eudicotyledons</taxon>
        <taxon>Gunneridae</taxon>
        <taxon>Pentapetalae</taxon>
        <taxon>asterids</taxon>
        <taxon>campanulids</taxon>
        <taxon>Asterales</taxon>
        <taxon>Asteraceae</taxon>
        <taxon>Cichorioideae</taxon>
        <taxon>Cichorieae</taxon>
        <taxon>Lactucinae</taxon>
        <taxon>Lactuca</taxon>
    </lineage>
</organism>
<comment type="caution">
    <text evidence="4">The sequence shown here is derived from an EMBL/GenBank/DDBJ whole genome shotgun (WGS) entry which is preliminary data.</text>
</comment>
<evidence type="ECO:0008006" key="6">
    <source>
        <dbReference type="Google" id="ProtNLM"/>
    </source>
</evidence>
<dbReference type="PANTHER" id="PTHR46128:SF211">
    <property type="entry name" value="PENTACOTRIPEPTIDE-REPEAT REGION OF PRORP DOMAIN-CONTAINING PROTEIN"/>
    <property type="match status" value="1"/>
</dbReference>
<feature type="repeat" description="PPR" evidence="3">
    <location>
        <begin position="44"/>
        <end position="78"/>
    </location>
</feature>
<evidence type="ECO:0000256" key="3">
    <source>
        <dbReference type="PROSITE-ProRule" id="PRU00708"/>
    </source>
</evidence>
<feature type="repeat" description="PPR" evidence="3">
    <location>
        <begin position="79"/>
        <end position="113"/>
    </location>
</feature>
<dbReference type="InterPro" id="IPR002885">
    <property type="entry name" value="PPR_rpt"/>
</dbReference>
<feature type="repeat" description="PPR" evidence="3">
    <location>
        <begin position="9"/>
        <end position="43"/>
    </location>
</feature>
<reference evidence="4 5" key="1">
    <citation type="submission" date="2022-01" db="EMBL/GenBank/DDBJ databases">
        <authorList>
            <person name="Xiong W."/>
            <person name="Schranz E."/>
        </authorList>
    </citation>
    <scope>NUCLEOTIDE SEQUENCE [LARGE SCALE GENOMIC DNA]</scope>
</reference>
<protein>
    <recommendedName>
        <fullName evidence="6">Pentatricopeptide repeat-containing protein</fullName>
    </recommendedName>
</protein>
<keyword evidence="2" id="KW-0677">Repeat</keyword>
<sequence length="343" mass="38958">MVKHLTLTSPHIFNSLIDAFNKDMKVGYSNAIFGKMLKCGVTPSVVTYTILIDGYLREGNFDQSLKVFESMKLCNCPPNVYTFTIFIDALCQNGRMDEGLKLLETMRDTGVSPNVVTYTILIKAYVKSGELDHAFGILNDMVKDKCPPNFETFSSWLEGLVISISGKTKNKNASFTVFKEMNATHSVEFLQKAKKHGVKDSDVNSFLIMGLYKVGRIVEGYELAQEMVRNGYFPDITSCSQILEHLCHEGKYDDCVVWMKMMFDHGPMPSFESCCCLFHGLRKEGKIREMQDLMSDLLWKAGVEDKDGVLSYMESLLHCDEHDECLELLKVVEELNHQERPII</sequence>
<dbReference type="PANTHER" id="PTHR46128">
    <property type="entry name" value="MITOCHONDRIAL GROUP I INTRON SPLICING FACTOR CCM1"/>
    <property type="match status" value="1"/>
</dbReference>
<evidence type="ECO:0000256" key="1">
    <source>
        <dbReference type="ARBA" id="ARBA00007626"/>
    </source>
</evidence>
<accession>A0AAU9PAH1</accession>
<dbReference type="NCBIfam" id="TIGR00756">
    <property type="entry name" value="PPR"/>
    <property type="match status" value="3"/>
</dbReference>
<dbReference type="Gene3D" id="1.25.40.10">
    <property type="entry name" value="Tetratricopeptide repeat domain"/>
    <property type="match status" value="3"/>
</dbReference>
<dbReference type="InterPro" id="IPR050872">
    <property type="entry name" value="PPR_P_subfamily"/>
</dbReference>
<feature type="repeat" description="PPR" evidence="3">
    <location>
        <begin position="114"/>
        <end position="148"/>
    </location>
</feature>
<name>A0AAU9PAH1_9ASTR</name>
<dbReference type="EMBL" id="CAKMRJ010005523">
    <property type="protein sequence ID" value="CAH1447151.1"/>
    <property type="molecule type" value="Genomic_DNA"/>
</dbReference>
<dbReference type="InterPro" id="IPR011990">
    <property type="entry name" value="TPR-like_helical_dom_sf"/>
</dbReference>
<dbReference type="PROSITE" id="PS51375">
    <property type="entry name" value="PPR"/>
    <property type="match status" value="5"/>
</dbReference>
<comment type="similarity">
    <text evidence="1">Belongs to the PPR family. P subfamily.</text>
</comment>
<dbReference type="Proteomes" id="UP001157418">
    <property type="component" value="Unassembled WGS sequence"/>
</dbReference>
<dbReference type="Pfam" id="PF01535">
    <property type="entry name" value="PPR"/>
    <property type="match status" value="2"/>
</dbReference>